<dbReference type="EMBL" id="OVTA01000010">
    <property type="protein sequence ID" value="SPR97584.1"/>
    <property type="molecule type" value="Genomic_DNA"/>
</dbReference>
<dbReference type="AlphaFoldDB" id="A0A375IX82"/>
<name>A0A375IX82_9BURK</name>
<feature type="region of interest" description="Disordered" evidence="1">
    <location>
        <begin position="1"/>
        <end position="20"/>
    </location>
</feature>
<evidence type="ECO:0000313" key="3">
    <source>
        <dbReference type="Proteomes" id="UP000256805"/>
    </source>
</evidence>
<organism evidence="2 3">
    <name type="scientific">Cupriavidus taiwanensis</name>
    <dbReference type="NCBI Taxonomy" id="164546"/>
    <lineage>
        <taxon>Bacteria</taxon>
        <taxon>Pseudomonadati</taxon>
        <taxon>Pseudomonadota</taxon>
        <taxon>Betaproteobacteria</taxon>
        <taxon>Burkholderiales</taxon>
        <taxon>Burkholderiaceae</taxon>
        <taxon>Cupriavidus</taxon>
    </lineage>
</organism>
<evidence type="ECO:0000313" key="2">
    <source>
        <dbReference type="EMBL" id="SPR97584.1"/>
    </source>
</evidence>
<protein>
    <submittedName>
        <fullName evidence="2">Uncharacterized protein</fullName>
    </submittedName>
</protein>
<gene>
    <name evidence="2" type="ORF">CBM2634_A180004</name>
</gene>
<proteinExistence type="predicted"/>
<accession>A0A375IX82</accession>
<dbReference type="Proteomes" id="UP000256805">
    <property type="component" value="Unassembled WGS sequence"/>
</dbReference>
<reference evidence="2 3" key="1">
    <citation type="submission" date="2018-01" db="EMBL/GenBank/DDBJ databases">
        <authorList>
            <person name="Gaut B.S."/>
            <person name="Morton B.R."/>
            <person name="Clegg M.T."/>
            <person name="Duvall M.R."/>
        </authorList>
    </citation>
    <scope>NUCLEOTIDE SEQUENCE [LARGE SCALE GENOMIC DNA]</scope>
    <source>
        <strain evidence="2">Cupriavidus taiwanensis cmp 52</strain>
    </source>
</reference>
<evidence type="ECO:0000256" key="1">
    <source>
        <dbReference type="SAM" id="MobiDB-lite"/>
    </source>
</evidence>
<sequence>MRQTYTRRAALQVMPGSQAQ</sequence>